<evidence type="ECO:0000256" key="1">
    <source>
        <dbReference type="SAM" id="MobiDB-lite"/>
    </source>
</evidence>
<feature type="region of interest" description="Disordered" evidence="1">
    <location>
        <begin position="312"/>
        <end position="347"/>
    </location>
</feature>
<feature type="compositionally biased region" description="Polar residues" evidence="1">
    <location>
        <begin position="696"/>
        <end position="723"/>
    </location>
</feature>
<feature type="region of interest" description="Disordered" evidence="1">
    <location>
        <begin position="519"/>
        <end position="552"/>
    </location>
</feature>
<feature type="region of interest" description="Disordered" evidence="1">
    <location>
        <begin position="234"/>
        <end position="300"/>
    </location>
</feature>
<organism evidence="2 3">
    <name type="scientific">Mycena rosella</name>
    <name type="common">Pink bonnet</name>
    <name type="synonym">Agaricus rosellus</name>
    <dbReference type="NCBI Taxonomy" id="1033263"/>
    <lineage>
        <taxon>Eukaryota</taxon>
        <taxon>Fungi</taxon>
        <taxon>Dikarya</taxon>
        <taxon>Basidiomycota</taxon>
        <taxon>Agaricomycotina</taxon>
        <taxon>Agaricomycetes</taxon>
        <taxon>Agaricomycetidae</taxon>
        <taxon>Agaricales</taxon>
        <taxon>Marasmiineae</taxon>
        <taxon>Mycenaceae</taxon>
        <taxon>Mycena</taxon>
    </lineage>
</organism>
<gene>
    <name evidence="2" type="ORF">B0H17DRAFT_1054987</name>
</gene>
<protein>
    <submittedName>
        <fullName evidence="2">Uncharacterized protein</fullName>
    </submittedName>
</protein>
<feature type="compositionally biased region" description="Polar residues" evidence="1">
    <location>
        <begin position="407"/>
        <end position="416"/>
    </location>
</feature>
<proteinExistence type="predicted"/>
<feature type="compositionally biased region" description="Pro residues" evidence="1">
    <location>
        <begin position="272"/>
        <end position="284"/>
    </location>
</feature>
<accession>A0AAD7DMX8</accession>
<keyword evidence="3" id="KW-1185">Reference proteome</keyword>
<reference evidence="2" key="1">
    <citation type="submission" date="2023-03" db="EMBL/GenBank/DDBJ databases">
        <title>Massive genome expansion in bonnet fungi (Mycena s.s.) driven by repeated elements and novel gene families across ecological guilds.</title>
        <authorList>
            <consortium name="Lawrence Berkeley National Laboratory"/>
            <person name="Harder C.B."/>
            <person name="Miyauchi S."/>
            <person name="Viragh M."/>
            <person name="Kuo A."/>
            <person name="Thoen E."/>
            <person name="Andreopoulos B."/>
            <person name="Lu D."/>
            <person name="Skrede I."/>
            <person name="Drula E."/>
            <person name="Henrissat B."/>
            <person name="Morin E."/>
            <person name="Kohler A."/>
            <person name="Barry K."/>
            <person name="LaButti K."/>
            <person name="Morin E."/>
            <person name="Salamov A."/>
            <person name="Lipzen A."/>
            <person name="Mereny Z."/>
            <person name="Hegedus B."/>
            <person name="Baldrian P."/>
            <person name="Stursova M."/>
            <person name="Weitz H."/>
            <person name="Taylor A."/>
            <person name="Grigoriev I.V."/>
            <person name="Nagy L.G."/>
            <person name="Martin F."/>
            <person name="Kauserud H."/>
        </authorList>
    </citation>
    <scope>NUCLEOTIDE SEQUENCE</scope>
    <source>
        <strain evidence="2">CBHHK067</strain>
    </source>
</reference>
<feature type="compositionally biased region" description="Polar residues" evidence="1">
    <location>
        <begin position="604"/>
        <end position="616"/>
    </location>
</feature>
<evidence type="ECO:0000313" key="3">
    <source>
        <dbReference type="Proteomes" id="UP001221757"/>
    </source>
</evidence>
<comment type="caution">
    <text evidence="2">The sequence shown here is derived from an EMBL/GenBank/DDBJ whole genome shotgun (WGS) entry which is preliminary data.</text>
</comment>
<feature type="compositionally biased region" description="Basic and acidic residues" evidence="1">
    <location>
        <begin position="92"/>
        <end position="102"/>
    </location>
</feature>
<feature type="region of interest" description="Disordered" evidence="1">
    <location>
        <begin position="369"/>
        <end position="453"/>
    </location>
</feature>
<feature type="region of interest" description="Disordered" evidence="1">
    <location>
        <begin position="1"/>
        <end position="142"/>
    </location>
</feature>
<feature type="region of interest" description="Disordered" evidence="1">
    <location>
        <begin position="665"/>
        <end position="773"/>
    </location>
</feature>
<dbReference type="Proteomes" id="UP001221757">
    <property type="component" value="Unassembled WGS sequence"/>
</dbReference>
<feature type="compositionally biased region" description="Low complexity" evidence="1">
    <location>
        <begin position="323"/>
        <end position="337"/>
    </location>
</feature>
<feature type="region of interest" description="Disordered" evidence="1">
    <location>
        <begin position="479"/>
        <end position="498"/>
    </location>
</feature>
<evidence type="ECO:0000313" key="2">
    <source>
        <dbReference type="EMBL" id="KAJ7695646.1"/>
    </source>
</evidence>
<dbReference type="AlphaFoldDB" id="A0AAD7DMX8"/>
<dbReference type="EMBL" id="JARKIE010000037">
    <property type="protein sequence ID" value="KAJ7695646.1"/>
    <property type="molecule type" value="Genomic_DNA"/>
</dbReference>
<name>A0AAD7DMX8_MYCRO</name>
<feature type="compositionally biased region" description="Low complexity" evidence="1">
    <location>
        <begin position="24"/>
        <end position="35"/>
    </location>
</feature>
<feature type="compositionally biased region" description="Low complexity" evidence="1">
    <location>
        <begin position="732"/>
        <end position="742"/>
    </location>
</feature>
<sequence length="773" mass="81753">MSDTISELENGARSPVASGSSDPASSLRAAALLTLKTKRRKPVVDTSGSPGPFQRPPPTDTSLQLDYGQEDIGSSPTDVAMPPAPLKAPHPGNEDGQTREEGEISDSEDSPSKQPKPAPDPTIVKVESPTHNLLDRTRDPRLSLTPVSLGEHVIDADHVRPGLSMNQDQYDTAKDIVLDLLGWGVPPDYLVDCNLSREIVYYVFSELNLRLPNNLDTAGLIPYTPAHVAIPPEAPVSSRPLHGHPSLPPKPLAGSNAPVDRGPSPAQRSATSPPPHTSSPPIPLSPTSQQPSATGSLHDMERQRRQELLARKAVQASRKIKPPSDASSTASSSYMPADQSGVQDQDVEMAPAVATEAVDDFLKSIGEKSVTPEALTQPEAIDTMDVDETPGLAGSMSSFYGAESHRSQTPTYTDQVVISPADSSFGAVHAQSQSEPPPSSGESGSTVFGLEPASYDEQLSYHQALQRRGAKRPTAADFVDFDSSSRNGYHNGAMPNPLRRKTASFASVSGHRKLVIDLSDSEGEGGEDYAMHDSTESERWEGGSGYSSPAPGRYPLSAVGAGWGTPPPTSGTMTPAALMEKEQEIRKMRELIAQREQSRMQKAMSRTSSIPMSTESPRLEDDTVPLANGSAAPPPNNGYHSRHHEDGTIPAALTDKRALTTPILAGSTTTSASTTPPNIDPQEMIDQNGGADAITTGAQDSATAKAASQAQPVNGNGVSTQEAFQEPVAGLVDVDSASSSSAQVRLANSIPDDTSPPKTRRKSSNIAGPRQQI</sequence>
<feature type="region of interest" description="Disordered" evidence="1">
    <location>
        <begin position="599"/>
        <end position="618"/>
    </location>
</feature>
<feature type="compositionally biased region" description="Basic and acidic residues" evidence="1">
    <location>
        <begin position="529"/>
        <end position="541"/>
    </location>
</feature>